<comment type="caution">
    <text evidence="1">The sequence shown here is derived from an EMBL/GenBank/DDBJ whole genome shotgun (WGS) entry which is preliminary data.</text>
</comment>
<dbReference type="GeneID" id="63142980"/>
<protein>
    <submittedName>
        <fullName evidence="1">Head-tail adaptor protein</fullName>
    </submittedName>
</protein>
<sequence length="114" mass="13103">MSSLRAGELDKRIVLQKLESQRGQLGEPLPGEPAVVATVWAKAENVSNRKIRTLDQQQVVETWLFTIRVRSDVQTDWKIAWNEDVYTVRAVDRSKSDRCVITAERDIRHDRTGN</sequence>
<dbReference type="EMBL" id="QMDH01000054">
    <property type="protein sequence ID" value="RAZ62861.1"/>
    <property type="molecule type" value="Genomic_DNA"/>
</dbReference>
<proteinExistence type="predicted"/>
<dbReference type="InterPro" id="IPR008767">
    <property type="entry name" value="Phage_SPP1_head-tail_adaptor"/>
</dbReference>
<organism evidence="1 2">
    <name type="scientific">Enterobacter cloacae</name>
    <dbReference type="NCBI Taxonomy" id="550"/>
    <lineage>
        <taxon>Bacteria</taxon>
        <taxon>Pseudomonadati</taxon>
        <taxon>Pseudomonadota</taxon>
        <taxon>Gammaproteobacteria</taxon>
        <taxon>Enterobacterales</taxon>
        <taxon>Enterobacteriaceae</taxon>
        <taxon>Enterobacter</taxon>
        <taxon>Enterobacter cloacae complex</taxon>
    </lineage>
</organism>
<dbReference type="AlphaFoldDB" id="A0A330G495"/>
<dbReference type="NCBIfam" id="TIGR01563">
    <property type="entry name" value="gp16_SPP1"/>
    <property type="match status" value="1"/>
</dbReference>
<evidence type="ECO:0000313" key="1">
    <source>
        <dbReference type="EMBL" id="RAZ62861.1"/>
    </source>
</evidence>
<name>A0A330G495_ENTCL</name>
<dbReference type="RefSeq" id="WP_077064167.1">
    <property type="nucleotide sequence ID" value="NZ_CABMNQ010000054.1"/>
</dbReference>
<dbReference type="Proteomes" id="UP000251576">
    <property type="component" value="Unassembled WGS sequence"/>
</dbReference>
<gene>
    <name evidence="1" type="ORF">DP202_22685</name>
</gene>
<dbReference type="Pfam" id="PF05521">
    <property type="entry name" value="Phage_HCP"/>
    <property type="match status" value="1"/>
</dbReference>
<accession>A0A330G495</accession>
<evidence type="ECO:0000313" key="2">
    <source>
        <dbReference type="Proteomes" id="UP000251576"/>
    </source>
</evidence>
<dbReference type="InterPro" id="IPR038666">
    <property type="entry name" value="SSP1_head-tail_sf"/>
</dbReference>
<dbReference type="Gene3D" id="2.40.10.270">
    <property type="entry name" value="Bacteriophage SPP1 head-tail adaptor protein"/>
    <property type="match status" value="1"/>
</dbReference>
<reference evidence="1 2" key="1">
    <citation type="submission" date="2018-06" db="EMBL/GenBank/DDBJ databases">
        <title>ACT-28, a chromosomally-encoded AmpC with carbapenemase activity from Enterobacter kobei.</title>
        <authorList>
            <person name="Jousset A.B."/>
            <person name="Oueslati S."/>
            <person name="Bernabeu S."/>
            <person name="Takissian J."/>
            <person name="Creton E."/>
            <person name="Vogel A."/>
            <person name="Cotellon G."/>
            <person name="Bonnin R.A."/>
            <person name="Dortet L."/>
            <person name="Naas T."/>
        </authorList>
    </citation>
    <scope>NUCLEOTIDE SEQUENCE [LARGE SCALE GENOMIC DNA]</scope>
    <source>
        <strain evidence="1 2">99B3</strain>
    </source>
</reference>